<feature type="domain" description="RING-type" evidence="5">
    <location>
        <begin position="52"/>
        <end position="98"/>
    </location>
</feature>
<organism evidence="7 8">
    <name type="scientific">Potamilus streckersoni</name>
    <dbReference type="NCBI Taxonomy" id="2493646"/>
    <lineage>
        <taxon>Eukaryota</taxon>
        <taxon>Metazoa</taxon>
        <taxon>Spiralia</taxon>
        <taxon>Lophotrochozoa</taxon>
        <taxon>Mollusca</taxon>
        <taxon>Bivalvia</taxon>
        <taxon>Autobranchia</taxon>
        <taxon>Heteroconchia</taxon>
        <taxon>Palaeoheterodonta</taxon>
        <taxon>Unionida</taxon>
        <taxon>Unionoidea</taxon>
        <taxon>Unionidae</taxon>
        <taxon>Ambleminae</taxon>
        <taxon>Lampsilini</taxon>
        <taxon>Potamilus</taxon>
    </lineage>
</organism>
<dbReference type="Proteomes" id="UP001195483">
    <property type="component" value="Unassembled WGS sequence"/>
</dbReference>
<dbReference type="PROSITE" id="PS50089">
    <property type="entry name" value="ZF_RING_2"/>
    <property type="match status" value="1"/>
</dbReference>
<keyword evidence="2 4" id="KW-0863">Zinc-finger</keyword>
<comment type="caution">
    <text evidence="7">The sequence shown here is derived from an EMBL/GenBank/DDBJ whole genome shotgun (WGS) entry which is preliminary data.</text>
</comment>
<feature type="domain" description="B box-type" evidence="6">
    <location>
        <begin position="134"/>
        <end position="181"/>
    </location>
</feature>
<dbReference type="GO" id="GO:0008270">
    <property type="term" value="F:zinc ion binding"/>
    <property type="evidence" value="ECO:0007669"/>
    <property type="project" value="UniProtKB-KW"/>
</dbReference>
<dbReference type="PANTHER" id="PTHR25462:SF296">
    <property type="entry name" value="MEIOTIC P26, ISOFORM F"/>
    <property type="match status" value="1"/>
</dbReference>
<name>A0AAE0SAL8_9BIVA</name>
<dbReference type="Gene3D" id="2.120.10.30">
    <property type="entry name" value="TolB, C-terminal domain"/>
    <property type="match status" value="1"/>
</dbReference>
<reference evidence="7" key="3">
    <citation type="submission" date="2023-05" db="EMBL/GenBank/DDBJ databases">
        <authorList>
            <person name="Smith C.H."/>
        </authorList>
    </citation>
    <scope>NUCLEOTIDE SEQUENCE</scope>
    <source>
        <strain evidence="7">CHS0354</strain>
        <tissue evidence="7">Mantle</tissue>
    </source>
</reference>
<dbReference type="PANTHER" id="PTHR25462">
    <property type="entry name" value="BONUS, ISOFORM C-RELATED"/>
    <property type="match status" value="1"/>
</dbReference>
<proteinExistence type="predicted"/>
<protein>
    <submittedName>
        <fullName evidence="7">Uncharacterized protein</fullName>
    </submittedName>
</protein>
<dbReference type="Gene3D" id="3.30.40.10">
    <property type="entry name" value="Zinc/RING finger domain, C3HC4 (zinc finger)"/>
    <property type="match status" value="1"/>
</dbReference>
<dbReference type="SUPFAM" id="SSF57850">
    <property type="entry name" value="RING/U-box"/>
    <property type="match status" value="1"/>
</dbReference>
<keyword evidence="1" id="KW-0479">Metal-binding</keyword>
<evidence type="ECO:0000256" key="4">
    <source>
        <dbReference type="PROSITE-ProRule" id="PRU00024"/>
    </source>
</evidence>
<dbReference type="InterPro" id="IPR001841">
    <property type="entry name" value="Znf_RING"/>
</dbReference>
<reference evidence="7" key="1">
    <citation type="journal article" date="2021" name="Genome Biol. Evol.">
        <title>A High-Quality Reference Genome for a Parasitic Bivalve with Doubly Uniparental Inheritance (Bivalvia: Unionida).</title>
        <authorList>
            <person name="Smith C.H."/>
        </authorList>
    </citation>
    <scope>NUCLEOTIDE SEQUENCE</scope>
    <source>
        <strain evidence="7">CHS0354</strain>
    </source>
</reference>
<dbReference type="EMBL" id="JAEAOA010000745">
    <property type="protein sequence ID" value="KAK3588083.1"/>
    <property type="molecule type" value="Genomic_DNA"/>
</dbReference>
<evidence type="ECO:0000256" key="1">
    <source>
        <dbReference type="ARBA" id="ARBA00022723"/>
    </source>
</evidence>
<dbReference type="InterPro" id="IPR000315">
    <property type="entry name" value="Znf_B-box"/>
</dbReference>
<dbReference type="InterPro" id="IPR047153">
    <property type="entry name" value="TRIM45/56/19-like"/>
</dbReference>
<dbReference type="SUPFAM" id="SSF63829">
    <property type="entry name" value="Calcium-dependent phosphotriesterase"/>
    <property type="match status" value="1"/>
</dbReference>
<dbReference type="AlphaFoldDB" id="A0AAE0SAL8"/>
<dbReference type="CDD" id="cd19757">
    <property type="entry name" value="Bbox1"/>
    <property type="match status" value="1"/>
</dbReference>
<dbReference type="InterPro" id="IPR013083">
    <property type="entry name" value="Znf_RING/FYVE/PHD"/>
</dbReference>
<evidence type="ECO:0000259" key="5">
    <source>
        <dbReference type="PROSITE" id="PS50089"/>
    </source>
</evidence>
<sequence>MAHSKKFSGSVRSVQFSSDFVEDETYALSSDFVVDSDALEITSTKDKEPLPCPLCGKGYQILMMLPCKDSICNQCLAAHIIRDVTNRKKNDGFECPICITIIYPPVKGKPVKDWVDLFPKINNFLDESSIKVEQMCEICKTNHVYREATNYCIVCNKLYCSACFTKSHDSQSVRSHLHTKFTREMLLASVTRVGSKRDWKVEMIKSIETQSLMGGKKEQQWITGGTFLPNGDLVLIDCRNNQCLLYDSSFKYLSERSLPTEPWDVCHVKGRQVAVSIPKSKEIVFLSTGSKIKHDMTVLCNIDCWGIASMDVQHLILSGYDQLEKKQCLCFMNCDGTKQVIRHMLQVEGMVNYIAVNASRTRVYLSSSQVNTVYCYEINGKFIFKYQHEQLIIPRGLDIGENETIYILGSKTNSLHRVSKDGIVLQILSAGLPKEPHIVCFHRSKTQFLVAGIHCSSSTCQMFKLHG</sequence>
<evidence type="ECO:0000259" key="6">
    <source>
        <dbReference type="PROSITE" id="PS50119"/>
    </source>
</evidence>
<evidence type="ECO:0000256" key="2">
    <source>
        <dbReference type="ARBA" id="ARBA00022771"/>
    </source>
</evidence>
<evidence type="ECO:0000256" key="3">
    <source>
        <dbReference type="ARBA" id="ARBA00022833"/>
    </source>
</evidence>
<dbReference type="InterPro" id="IPR011042">
    <property type="entry name" value="6-blade_b-propeller_TolB-like"/>
</dbReference>
<accession>A0AAE0SAL8</accession>
<dbReference type="PROSITE" id="PS50119">
    <property type="entry name" value="ZF_BBOX"/>
    <property type="match status" value="1"/>
</dbReference>
<evidence type="ECO:0000313" key="7">
    <source>
        <dbReference type="EMBL" id="KAK3588083.1"/>
    </source>
</evidence>
<evidence type="ECO:0000313" key="8">
    <source>
        <dbReference type="Proteomes" id="UP001195483"/>
    </source>
</evidence>
<keyword evidence="8" id="KW-1185">Reference proteome</keyword>
<keyword evidence="3" id="KW-0862">Zinc</keyword>
<gene>
    <name evidence="7" type="ORF">CHS0354_012137</name>
</gene>
<reference evidence="7" key="2">
    <citation type="journal article" date="2021" name="Genome Biol. Evol.">
        <title>Developing a high-quality reference genome for a parasitic bivalve with doubly uniparental inheritance (Bivalvia: Unionida).</title>
        <authorList>
            <person name="Smith C.H."/>
        </authorList>
    </citation>
    <scope>NUCLEOTIDE SEQUENCE</scope>
    <source>
        <strain evidence="7">CHS0354</strain>
        <tissue evidence="7">Mantle</tissue>
    </source>
</reference>